<evidence type="ECO:0000313" key="3">
    <source>
        <dbReference type="EMBL" id="MFD0788688.1"/>
    </source>
</evidence>
<evidence type="ECO:0000313" key="4">
    <source>
        <dbReference type="Proteomes" id="UP001597053"/>
    </source>
</evidence>
<evidence type="ECO:0000256" key="1">
    <source>
        <dbReference type="ARBA" id="ARBA00022741"/>
    </source>
</evidence>
<proteinExistence type="predicted"/>
<feature type="non-terminal residue" evidence="3">
    <location>
        <position position="172"/>
    </location>
</feature>
<dbReference type="EMBL" id="JBHTHM010003005">
    <property type="protein sequence ID" value="MFD0788688.1"/>
    <property type="molecule type" value="Genomic_DNA"/>
</dbReference>
<accession>A0ABW3ACG0</accession>
<dbReference type="PANTHER" id="PTHR16305">
    <property type="entry name" value="TESTICULAR SOLUBLE ADENYLYL CYCLASE"/>
    <property type="match status" value="1"/>
</dbReference>
<organism evidence="3 4">
    <name type="scientific">Micromonospora azadirachtae</name>
    <dbReference type="NCBI Taxonomy" id="1970735"/>
    <lineage>
        <taxon>Bacteria</taxon>
        <taxon>Bacillati</taxon>
        <taxon>Actinomycetota</taxon>
        <taxon>Actinomycetes</taxon>
        <taxon>Micromonosporales</taxon>
        <taxon>Micromonosporaceae</taxon>
        <taxon>Micromonospora</taxon>
    </lineage>
</organism>
<name>A0ABW3ACG0_9ACTN</name>
<dbReference type="Proteomes" id="UP001597053">
    <property type="component" value="Unassembled WGS sequence"/>
</dbReference>
<gene>
    <name evidence="3" type="ORF">ACFQZ8_32630</name>
</gene>
<keyword evidence="2" id="KW-0067">ATP-binding</keyword>
<feature type="non-terminal residue" evidence="3">
    <location>
        <position position="1"/>
    </location>
</feature>
<reference evidence="4" key="1">
    <citation type="journal article" date="2019" name="Int. J. Syst. Evol. Microbiol.">
        <title>The Global Catalogue of Microorganisms (GCM) 10K type strain sequencing project: providing services to taxonomists for standard genome sequencing and annotation.</title>
        <authorList>
            <consortium name="The Broad Institute Genomics Platform"/>
            <consortium name="The Broad Institute Genome Sequencing Center for Infectious Disease"/>
            <person name="Wu L."/>
            <person name="Ma J."/>
        </authorList>
    </citation>
    <scope>NUCLEOTIDE SEQUENCE [LARGE SCALE GENOMIC DNA]</scope>
    <source>
        <strain evidence="4">JCM 32148</strain>
    </source>
</reference>
<comment type="caution">
    <text evidence="3">The sequence shown here is derived from an EMBL/GenBank/DDBJ whole genome shotgun (WGS) entry which is preliminary data.</text>
</comment>
<dbReference type="PANTHER" id="PTHR16305:SF28">
    <property type="entry name" value="GUANYLATE CYCLASE DOMAIN-CONTAINING PROTEIN"/>
    <property type="match status" value="1"/>
</dbReference>
<keyword evidence="4" id="KW-1185">Reference proteome</keyword>
<keyword evidence="1" id="KW-0547">Nucleotide-binding</keyword>
<evidence type="ECO:0000256" key="2">
    <source>
        <dbReference type="ARBA" id="ARBA00022840"/>
    </source>
</evidence>
<sequence>LPGERLTLVETEAAWRRFLLALAAAGPTVLVFEDMHWADQTLLAFVEQLGATARGVPMLVVATARPELRERQPAWTGTISGAMSISVPPMHDSDIDTLYSLLLGKATLPATQRTPLIEFADGNPLYAQEYARMLLDGGLLDGVGSVGPVGGAEMPRTVQAVIANRLDLLDPA</sequence>
<protein>
    <submittedName>
        <fullName evidence="3">Guanylate cyclase</fullName>
    </submittedName>
</protein>